<evidence type="ECO:0000256" key="3">
    <source>
        <dbReference type="ARBA" id="ARBA00013017"/>
    </source>
</evidence>
<comment type="function">
    <text evidence="1">Thiol-specific peroxidase that catalyzes the reduction of hydrogen peroxide and organic hydroperoxides to water and alcohols, respectively. Plays a role in cell protection against oxidative stress by detoxifying peroxides and as sensor of hydrogen peroxide-mediated signaling events.</text>
</comment>
<dbReference type="EMBL" id="CACRSM010000002">
    <property type="protein sequence ID" value="VYT01391.1"/>
    <property type="molecule type" value="Genomic_DNA"/>
</dbReference>
<evidence type="ECO:0000256" key="10">
    <source>
        <dbReference type="ARBA" id="ARBA00038489"/>
    </source>
</evidence>
<comment type="similarity">
    <text evidence="10">Belongs to the peroxiredoxin family. BCP/PrxQ subfamily.</text>
</comment>
<evidence type="ECO:0000256" key="13">
    <source>
        <dbReference type="PIRSR" id="PIRSR000239-1"/>
    </source>
</evidence>
<dbReference type="InterPro" id="IPR036249">
    <property type="entry name" value="Thioredoxin-like_sf"/>
</dbReference>
<dbReference type="CDD" id="cd03017">
    <property type="entry name" value="PRX_BCP"/>
    <property type="match status" value="1"/>
</dbReference>
<evidence type="ECO:0000256" key="5">
    <source>
        <dbReference type="ARBA" id="ARBA00022862"/>
    </source>
</evidence>
<dbReference type="AlphaFoldDB" id="A0A6N2TBH3"/>
<evidence type="ECO:0000256" key="4">
    <source>
        <dbReference type="ARBA" id="ARBA00022559"/>
    </source>
</evidence>
<dbReference type="PROSITE" id="PS51352">
    <property type="entry name" value="THIOREDOXIN_2"/>
    <property type="match status" value="1"/>
</dbReference>
<dbReference type="GO" id="GO:0008379">
    <property type="term" value="F:thioredoxin peroxidase activity"/>
    <property type="evidence" value="ECO:0007669"/>
    <property type="project" value="TreeGrafter"/>
</dbReference>
<feature type="active site" description="Cysteine sulfenic acid (-SOH) intermediate; for peroxidase activity" evidence="13">
    <location>
        <position position="48"/>
    </location>
</feature>
<gene>
    <name evidence="15" type="primary">bcp</name>
    <name evidence="15" type="ORF">AOLFYP35_01210</name>
</gene>
<evidence type="ECO:0000313" key="15">
    <source>
        <dbReference type="EMBL" id="VYT01391.1"/>
    </source>
</evidence>
<dbReference type="InterPro" id="IPR000866">
    <property type="entry name" value="AhpC/TSA"/>
</dbReference>
<name>A0A6N2TBH3_9ACTO</name>
<dbReference type="InterPro" id="IPR050924">
    <property type="entry name" value="Peroxiredoxin_BCP/PrxQ"/>
</dbReference>
<keyword evidence="8" id="KW-0676">Redox-active center</keyword>
<sequence>MTQLQVGEKAPDFTLETTHGTLSLHDLLGQAKSGVVVYFYPKASTPGCTKEACDFRDSLNSLKGAGYTVIGISADSMRALENFASRQDLNFPLASDPEKEVLTQWGAFGEKKNYGRVFQGIIRSTIVLDPSGTVTHALYNVKATGHVARLRKLLGLDQ</sequence>
<evidence type="ECO:0000259" key="14">
    <source>
        <dbReference type="PROSITE" id="PS51352"/>
    </source>
</evidence>
<dbReference type="PANTHER" id="PTHR42801">
    <property type="entry name" value="THIOREDOXIN-DEPENDENT PEROXIDE REDUCTASE"/>
    <property type="match status" value="1"/>
</dbReference>
<dbReference type="GO" id="GO:0005737">
    <property type="term" value="C:cytoplasm"/>
    <property type="evidence" value="ECO:0007669"/>
    <property type="project" value="TreeGrafter"/>
</dbReference>
<keyword evidence="6 15" id="KW-0560">Oxidoreductase</keyword>
<evidence type="ECO:0000256" key="6">
    <source>
        <dbReference type="ARBA" id="ARBA00023002"/>
    </source>
</evidence>
<dbReference type="EC" id="1.11.1.24" evidence="3"/>
<evidence type="ECO:0000256" key="7">
    <source>
        <dbReference type="ARBA" id="ARBA00023157"/>
    </source>
</evidence>
<dbReference type="GO" id="GO:0045454">
    <property type="term" value="P:cell redox homeostasis"/>
    <property type="evidence" value="ECO:0007669"/>
    <property type="project" value="TreeGrafter"/>
</dbReference>
<organism evidence="15">
    <name type="scientific">Schaalia odontolytica</name>
    <dbReference type="NCBI Taxonomy" id="1660"/>
    <lineage>
        <taxon>Bacteria</taxon>
        <taxon>Bacillati</taxon>
        <taxon>Actinomycetota</taxon>
        <taxon>Actinomycetes</taxon>
        <taxon>Actinomycetales</taxon>
        <taxon>Actinomycetaceae</taxon>
        <taxon>Schaalia</taxon>
    </lineage>
</organism>
<dbReference type="SUPFAM" id="SSF52833">
    <property type="entry name" value="Thioredoxin-like"/>
    <property type="match status" value="1"/>
</dbReference>
<dbReference type="InterPro" id="IPR024706">
    <property type="entry name" value="Peroxiredoxin_AhpC-typ"/>
</dbReference>
<protein>
    <recommendedName>
        <fullName evidence="3">thioredoxin-dependent peroxiredoxin</fullName>
        <ecNumber evidence="3">1.11.1.24</ecNumber>
    </recommendedName>
    <alternativeName>
        <fullName evidence="11">Bacterioferritin comigratory protein</fullName>
    </alternativeName>
    <alternativeName>
        <fullName evidence="9">Thioredoxin peroxidase</fullName>
    </alternativeName>
</protein>
<dbReference type="InterPro" id="IPR013766">
    <property type="entry name" value="Thioredoxin_domain"/>
</dbReference>
<evidence type="ECO:0000256" key="1">
    <source>
        <dbReference type="ARBA" id="ARBA00003330"/>
    </source>
</evidence>
<dbReference type="Pfam" id="PF00578">
    <property type="entry name" value="AhpC-TSA"/>
    <property type="match status" value="1"/>
</dbReference>
<proteinExistence type="inferred from homology"/>
<feature type="domain" description="Thioredoxin" evidence="14">
    <location>
        <begin position="4"/>
        <end position="158"/>
    </location>
</feature>
<dbReference type="FunFam" id="3.40.30.10:FF:000007">
    <property type="entry name" value="Thioredoxin-dependent thiol peroxidase"/>
    <property type="match status" value="1"/>
</dbReference>
<dbReference type="GO" id="GO:0034599">
    <property type="term" value="P:cellular response to oxidative stress"/>
    <property type="evidence" value="ECO:0007669"/>
    <property type="project" value="TreeGrafter"/>
</dbReference>
<dbReference type="PIRSF" id="PIRSF000239">
    <property type="entry name" value="AHPC"/>
    <property type="match status" value="1"/>
</dbReference>
<evidence type="ECO:0000256" key="9">
    <source>
        <dbReference type="ARBA" id="ARBA00032824"/>
    </source>
</evidence>
<keyword evidence="7" id="KW-1015">Disulfide bond</keyword>
<keyword evidence="4 15" id="KW-0575">Peroxidase</keyword>
<evidence type="ECO:0000256" key="11">
    <source>
        <dbReference type="ARBA" id="ARBA00041373"/>
    </source>
</evidence>
<evidence type="ECO:0000256" key="12">
    <source>
        <dbReference type="ARBA" id="ARBA00049091"/>
    </source>
</evidence>
<accession>A0A6N2TBH3</accession>
<dbReference type="Gene3D" id="3.40.30.10">
    <property type="entry name" value="Glutaredoxin"/>
    <property type="match status" value="1"/>
</dbReference>
<dbReference type="PANTHER" id="PTHR42801:SF4">
    <property type="entry name" value="AHPC_TSA FAMILY PROTEIN"/>
    <property type="match status" value="1"/>
</dbReference>
<comment type="catalytic activity">
    <reaction evidence="12">
        <text>a hydroperoxide + [thioredoxin]-dithiol = an alcohol + [thioredoxin]-disulfide + H2O</text>
        <dbReference type="Rhea" id="RHEA:62620"/>
        <dbReference type="Rhea" id="RHEA-COMP:10698"/>
        <dbReference type="Rhea" id="RHEA-COMP:10700"/>
        <dbReference type="ChEBI" id="CHEBI:15377"/>
        <dbReference type="ChEBI" id="CHEBI:29950"/>
        <dbReference type="ChEBI" id="CHEBI:30879"/>
        <dbReference type="ChEBI" id="CHEBI:35924"/>
        <dbReference type="ChEBI" id="CHEBI:50058"/>
        <dbReference type="EC" id="1.11.1.24"/>
    </reaction>
</comment>
<comment type="subunit">
    <text evidence="2">Monomer.</text>
</comment>
<reference evidence="15" key="1">
    <citation type="submission" date="2019-11" db="EMBL/GenBank/DDBJ databases">
        <authorList>
            <person name="Feng L."/>
        </authorList>
    </citation>
    <scope>NUCLEOTIDE SEQUENCE</scope>
    <source>
        <strain evidence="15">AodontolyticusLFYP35</strain>
    </source>
</reference>
<keyword evidence="5" id="KW-0049">Antioxidant</keyword>
<evidence type="ECO:0000256" key="8">
    <source>
        <dbReference type="ARBA" id="ARBA00023284"/>
    </source>
</evidence>
<evidence type="ECO:0000256" key="2">
    <source>
        <dbReference type="ARBA" id="ARBA00011245"/>
    </source>
</evidence>